<organism evidence="1 2">
    <name type="scientific">Knoellia aerolata DSM 18566</name>
    <dbReference type="NCBI Taxonomy" id="1385519"/>
    <lineage>
        <taxon>Bacteria</taxon>
        <taxon>Bacillati</taxon>
        <taxon>Actinomycetota</taxon>
        <taxon>Actinomycetes</taxon>
        <taxon>Micrococcales</taxon>
        <taxon>Intrasporangiaceae</taxon>
        <taxon>Knoellia</taxon>
    </lineage>
</organism>
<comment type="caution">
    <text evidence="1">The sequence shown here is derived from an EMBL/GenBank/DDBJ whole genome shotgun (WGS) entry which is preliminary data.</text>
</comment>
<name>A0A0A0JXI6_9MICO</name>
<dbReference type="EMBL" id="AVPL01000011">
    <property type="protein sequence ID" value="KGN41888.1"/>
    <property type="molecule type" value="Genomic_DNA"/>
</dbReference>
<protein>
    <submittedName>
        <fullName evidence="1">Uncharacterized protein</fullName>
    </submittedName>
</protein>
<evidence type="ECO:0000313" key="2">
    <source>
        <dbReference type="Proteomes" id="UP000030013"/>
    </source>
</evidence>
<keyword evidence="2" id="KW-1185">Reference proteome</keyword>
<dbReference type="RefSeq" id="WP_035935092.1">
    <property type="nucleotide sequence ID" value="NZ_AVPL01000011.1"/>
</dbReference>
<accession>A0A0A0JXI6</accession>
<evidence type="ECO:0000313" key="1">
    <source>
        <dbReference type="EMBL" id="KGN41888.1"/>
    </source>
</evidence>
<reference evidence="1 2" key="1">
    <citation type="submission" date="2013-08" db="EMBL/GenBank/DDBJ databases">
        <title>The genome sequence of Knoellia aerolata.</title>
        <authorList>
            <person name="Zhu W."/>
            <person name="Wang G."/>
        </authorList>
    </citation>
    <scope>NUCLEOTIDE SEQUENCE [LARGE SCALE GENOMIC DNA]</scope>
    <source>
        <strain evidence="1 2">DSM 18566</strain>
    </source>
</reference>
<dbReference type="AlphaFoldDB" id="A0A0A0JXI6"/>
<dbReference type="OrthoDB" id="3722818at2"/>
<dbReference type="STRING" id="1385519.N801_04180"/>
<dbReference type="Proteomes" id="UP000030013">
    <property type="component" value="Unassembled WGS sequence"/>
</dbReference>
<sequence length="262" mass="28526">MSVARNLGLDDPDNKMLALARDRWSSWRLEHEALEVVEDLLDLPAWMRNAEPADADRVLLALAELASPEGGDDLAATGALAWLLLPGASLLAARLATLTPSIDEVLAAQLWVEARTFPWQRGRRVAANILMNARKAVMRDLAVGVAADPAWSRSILIAPTEDVWGVLPGPAAETQPEHELAELLEWACSKGVITEGDRELLVDVAATADRHQPRRAGRGHAGLLSNDVSTEVAHRHGVSPITIRRRTRRSVQALRDARKLSA</sequence>
<proteinExistence type="predicted"/>
<gene>
    <name evidence="1" type="ORF">N801_04180</name>
</gene>
<dbReference type="eggNOG" id="ENOG50340GJ">
    <property type="taxonomic scope" value="Bacteria"/>
</dbReference>